<dbReference type="PANTHER" id="PTHR40260">
    <property type="entry name" value="BLR8190 PROTEIN"/>
    <property type="match status" value="1"/>
</dbReference>
<dbReference type="InterPro" id="IPR009799">
    <property type="entry name" value="EthD_dom"/>
</dbReference>
<dbReference type="Pfam" id="PF07110">
    <property type="entry name" value="EthD"/>
    <property type="match status" value="1"/>
</dbReference>
<evidence type="ECO:0000313" key="2">
    <source>
        <dbReference type="EMBL" id="SDJ60404.1"/>
    </source>
</evidence>
<dbReference type="AlphaFoldDB" id="A0A1G8V3H6"/>
<name>A0A1G8V3H6_9RHOB</name>
<feature type="domain" description="EthD" evidence="1">
    <location>
        <begin position="19"/>
        <end position="90"/>
    </location>
</feature>
<evidence type="ECO:0000313" key="3">
    <source>
        <dbReference type="Proteomes" id="UP000199382"/>
    </source>
</evidence>
<evidence type="ECO:0000259" key="1">
    <source>
        <dbReference type="Pfam" id="PF07110"/>
    </source>
</evidence>
<dbReference type="RefSeq" id="WP_093155615.1">
    <property type="nucleotide sequence ID" value="NZ_FNEK01000020.1"/>
</dbReference>
<accession>A0A1G8V3H6</accession>
<gene>
    <name evidence="2" type="ORF">SAMN04488026_102063</name>
</gene>
<protein>
    <recommendedName>
        <fullName evidence="1">EthD domain-containing protein</fullName>
    </recommendedName>
</protein>
<organism evidence="2 3">
    <name type="scientific">Aliiruegeria lutimaris</name>
    <dbReference type="NCBI Taxonomy" id="571298"/>
    <lineage>
        <taxon>Bacteria</taxon>
        <taxon>Pseudomonadati</taxon>
        <taxon>Pseudomonadota</taxon>
        <taxon>Alphaproteobacteria</taxon>
        <taxon>Rhodobacterales</taxon>
        <taxon>Roseobacteraceae</taxon>
        <taxon>Aliiruegeria</taxon>
    </lineage>
</organism>
<sequence length="107" mass="11891">MPLTLQVIYPITDETNFDFDYYLGTHMPLVKKYFGEHMTAVSVSRGLAGGQDVPPPFYAIATMTFNEPSDLDAAMAKAGPVLDDIQKFTNTTPQMLIGETVLRQLME</sequence>
<dbReference type="SUPFAM" id="SSF54909">
    <property type="entry name" value="Dimeric alpha+beta barrel"/>
    <property type="match status" value="1"/>
</dbReference>
<dbReference type="EMBL" id="FNEK01000020">
    <property type="protein sequence ID" value="SDJ60404.1"/>
    <property type="molecule type" value="Genomic_DNA"/>
</dbReference>
<dbReference type="OrthoDB" id="5343971at2"/>
<proteinExistence type="predicted"/>
<dbReference type="PANTHER" id="PTHR40260:SF2">
    <property type="entry name" value="BLR8190 PROTEIN"/>
    <property type="match status" value="1"/>
</dbReference>
<reference evidence="2 3" key="1">
    <citation type="submission" date="2016-10" db="EMBL/GenBank/DDBJ databases">
        <authorList>
            <person name="de Groot N.N."/>
        </authorList>
    </citation>
    <scope>NUCLEOTIDE SEQUENCE [LARGE SCALE GENOMIC DNA]</scope>
    <source>
        <strain evidence="2 3">DSM 25294</strain>
    </source>
</reference>
<dbReference type="InterPro" id="IPR011008">
    <property type="entry name" value="Dimeric_a/b-barrel"/>
</dbReference>
<keyword evidence="3" id="KW-1185">Reference proteome</keyword>
<dbReference type="STRING" id="571298.SAMN04488026_102063"/>
<dbReference type="NCBIfam" id="TIGR02118">
    <property type="entry name" value="EthD family reductase"/>
    <property type="match status" value="1"/>
</dbReference>
<dbReference type="Proteomes" id="UP000199382">
    <property type="component" value="Unassembled WGS sequence"/>
</dbReference>
<dbReference type="Gene3D" id="3.30.70.100">
    <property type="match status" value="1"/>
</dbReference>
<dbReference type="GO" id="GO:0016491">
    <property type="term" value="F:oxidoreductase activity"/>
    <property type="evidence" value="ECO:0007669"/>
    <property type="project" value="InterPro"/>
</dbReference>